<dbReference type="SUPFAM" id="SSF53474">
    <property type="entry name" value="alpha/beta-Hydrolases"/>
    <property type="match status" value="1"/>
</dbReference>
<name>A0A2S0WQE3_9ACTN</name>
<keyword evidence="2" id="KW-1185">Reference proteome</keyword>
<dbReference type="AlphaFoldDB" id="A0A2S0WQE3"/>
<gene>
    <name evidence="1" type="ORF">C3E78_15870</name>
</gene>
<dbReference type="OrthoDB" id="63519at2"/>
<evidence type="ECO:0000313" key="2">
    <source>
        <dbReference type="Proteomes" id="UP000244384"/>
    </source>
</evidence>
<dbReference type="InterPro" id="IPR029058">
    <property type="entry name" value="AB_hydrolase_fold"/>
</dbReference>
<sequence length="263" mass="26856">METTTSADGTTLAFDRLGAGPPVVLLPGATCTRGVTAPLAAALAEHLTVLNLDRRGRGQSDDMGDPPPYDPRREVEDVAALVRAAGGSAAVYGHSSGAGVALRAAAADVGVTRLVLHDAPYSSPGGEQRARDWDAELHALLLAQRDGDAVAAFLRMVGTPAELVDGMRGSPHWPALEAVAPSLAYDSAAMGDHDGGLVPEELLPAVTVPTLVLVGGADHGFMVDVARQLADGLPDARLEQLVGAGHDAGPDVVVPALLPFLLG</sequence>
<dbReference type="Gene3D" id="3.40.50.1820">
    <property type="entry name" value="alpha/beta hydrolase"/>
    <property type="match status" value="1"/>
</dbReference>
<dbReference type="RefSeq" id="WP_108580054.1">
    <property type="nucleotide sequence ID" value="NZ_CP026952.1"/>
</dbReference>
<reference evidence="2" key="1">
    <citation type="submission" date="2018-01" db="EMBL/GenBank/DDBJ databases">
        <authorList>
            <person name="Li J."/>
        </authorList>
    </citation>
    <scope>NUCLEOTIDE SEQUENCE [LARGE SCALE GENOMIC DNA]</scope>
    <source>
        <strain evidence="2">592</strain>
    </source>
</reference>
<proteinExistence type="predicted"/>
<protein>
    <submittedName>
        <fullName evidence="1">Alpha/beta hydrolase</fullName>
    </submittedName>
</protein>
<accession>A0A2S0WQE3</accession>
<dbReference type="KEGG" id="aez:C3E78_15870"/>
<dbReference type="PANTHER" id="PTHR43433">
    <property type="entry name" value="HYDROLASE, ALPHA/BETA FOLD FAMILY PROTEIN"/>
    <property type="match status" value="1"/>
</dbReference>
<dbReference type="InterPro" id="IPR050471">
    <property type="entry name" value="AB_hydrolase"/>
</dbReference>
<accession>A0A5F2F285</accession>
<dbReference type="Pfam" id="PF12697">
    <property type="entry name" value="Abhydrolase_6"/>
    <property type="match status" value="1"/>
</dbReference>
<dbReference type="InterPro" id="IPR000073">
    <property type="entry name" value="AB_hydrolase_1"/>
</dbReference>
<organism evidence="1 2">
    <name type="scientific">Aeromicrobium chenweiae</name>
    <dbReference type="NCBI Taxonomy" id="2079793"/>
    <lineage>
        <taxon>Bacteria</taxon>
        <taxon>Bacillati</taxon>
        <taxon>Actinomycetota</taxon>
        <taxon>Actinomycetes</taxon>
        <taxon>Propionibacteriales</taxon>
        <taxon>Nocardioidaceae</taxon>
        <taxon>Aeromicrobium</taxon>
    </lineage>
</organism>
<dbReference type="EMBL" id="CP026952">
    <property type="protein sequence ID" value="AWB93569.1"/>
    <property type="molecule type" value="Genomic_DNA"/>
</dbReference>
<keyword evidence="1" id="KW-0378">Hydrolase</keyword>
<dbReference type="PANTHER" id="PTHR43433:SF5">
    <property type="entry name" value="AB HYDROLASE-1 DOMAIN-CONTAINING PROTEIN"/>
    <property type="match status" value="1"/>
</dbReference>
<dbReference type="Proteomes" id="UP000244384">
    <property type="component" value="Chromosome"/>
</dbReference>
<dbReference type="GO" id="GO:0016787">
    <property type="term" value="F:hydrolase activity"/>
    <property type="evidence" value="ECO:0007669"/>
    <property type="project" value="UniProtKB-KW"/>
</dbReference>
<evidence type="ECO:0000313" key="1">
    <source>
        <dbReference type="EMBL" id="AWB93569.1"/>
    </source>
</evidence>